<dbReference type="EMBL" id="JAJKFW010000023">
    <property type="protein sequence ID" value="MCC9643213.1"/>
    <property type="molecule type" value="Genomic_DNA"/>
</dbReference>
<feature type="region of interest" description="Disordered" evidence="2">
    <location>
        <begin position="43"/>
        <end position="71"/>
    </location>
</feature>
<evidence type="ECO:0000313" key="3">
    <source>
        <dbReference type="EMBL" id="MCC9643213.1"/>
    </source>
</evidence>
<evidence type="ECO:0000256" key="2">
    <source>
        <dbReference type="SAM" id="MobiDB-lite"/>
    </source>
</evidence>
<protein>
    <submittedName>
        <fullName evidence="3">HlyD family secretion protein</fullName>
    </submittedName>
</protein>
<proteinExistence type="predicted"/>
<evidence type="ECO:0000313" key="4">
    <source>
        <dbReference type="Proteomes" id="UP001430306"/>
    </source>
</evidence>
<dbReference type="InterPro" id="IPR051909">
    <property type="entry name" value="MFP_Cation_Efflux"/>
</dbReference>
<dbReference type="PANTHER" id="PTHR30097:SF4">
    <property type="entry name" value="SLR6042 PROTEIN"/>
    <property type="match status" value="1"/>
</dbReference>
<name>A0ABS8NK71_9BACT</name>
<keyword evidence="1" id="KW-0813">Transport</keyword>
<keyword evidence="4" id="KW-1185">Reference proteome</keyword>
<dbReference type="Gene3D" id="1.10.287.470">
    <property type="entry name" value="Helix hairpin bin"/>
    <property type="match status" value="1"/>
</dbReference>
<evidence type="ECO:0000256" key="1">
    <source>
        <dbReference type="ARBA" id="ARBA00022448"/>
    </source>
</evidence>
<comment type="caution">
    <text evidence="3">The sequence shown here is derived from an EMBL/GenBank/DDBJ whole genome shotgun (WGS) entry which is preliminary data.</text>
</comment>
<dbReference type="Proteomes" id="UP001430306">
    <property type="component" value="Unassembled WGS sequence"/>
</dbReference>
<organism evidence="3 4">
    <name type="scientific">Rhodopirellula halodulae</name>
    <dbReference type="NCBI Taxonomy" id="2894198"/>
    <lineage>
        <taxon>Bacteria</taxon>
        <taxon>Pseudomonadati</taxon>
        <taxon>Planctomycetota</taxon>
        <taxon>Planctomycetia</taxon>
        <taxon>Pirellulales</taxon>
        <taxon>Pirellulaceae</taxon>
        <taxon>Rhodopirellula</taxon>
    </lineage>
</organism>
<dbReference type="RefSeq" id="WP_230274153.1">
    <property type="nucleotide sequence ID" value="NZ_JAJKFW010000023.1"/>
</dbReference>
<gene>
    <name evidence="3" type="ORF">LOC71_13090</name>
</gene>
<sequence length="501" mass="56044">MSQQGISRAGLRALIAAGVLTLVFGLGTAAGLVLSPSTVHAPEDLHSDDPHSAGMSDLHAEDEGTKDKDHVDQDHIDEDHEDADHEEDHVALTAQAYANLGLRMGMVQRGDHWKTQLVPARVVEIPGRSDLSVSAPVTGIVQKVEVLPGQSLVSDSTLFSIRITDQAVIDAQSRLLETLTRQEVANQEITRLSPLVTSGAVSRNKLRDLEYEIKQLSAQQSTLVQELRSRGLPSASVDQVLQNRELATELKVSPPSFIDSEMNSEEASGFSVEDLMVHPGMSVARGDLLCSVAYHSRLYLEGMAFQDDLHVLDRIMQRDWMVVVDDHSAEHSHGASVELPLLRIDNHVDEATQSVTFFVELPNEVTRDRVSDGRLFQQWRFRPGQRLHLRLPVEQWKDQWTLPAEAVVVEGPDAFVFVEHIHDEEDEPEHDDHDVMIELEPVPIRLLYRDDRIVVIQRDDQQDLEEELTTHRVALNNAQKLYLAMKMQAEGGGGHHHHHDH</sequence>
<feature type="compositionally biased region" description="Basic and acidic residues" evidence="2">
    <location>
        <begin position="58"/>
        <end position="71"/>
    </location>
</feature>
<reference evidence="3" key="1">
    <citation type="submission" date="2021-11" db="EMBL/GenBank/DDBJ databases">
        <title>Genome sequence.</title>
        <authorList>
            <person name="Sun Q."/>
        </authorList>
    </citation>
    <scope>NUCLEOTIDE SEQUENCE</scope>
    <source>
        <strain evidence="3">JC740</strain>
    </source>
</reference>
<dbReference type="PANTHER" id="PTHR30097">
    <property type="entry name" value="CATION EFFLUX SYSTEM PROTEIN CUSB"/>
    <property type="match status" value="1"/>
</dbReference>
<accession>A0ABS8NK71</accession>
<dbReference type="Gene3D" id="2.40.50.100">
    <property type="match status" value="1"/>
</dbReference>